<dbReference type="Pfam" id="PF01832">
    <property type="entry name" value="Glucosaminidase"/>
    <property type="match status" value="1"/>
</dbReference>
<reference evidence="3 4" key="1">
    <citation type="submission" date="2024-09" db="EMBL/GenBank/DDBJ databases">
        <authorList>
            <person name="Sun Q."/>
            <person name="Mori K."/>
        </authorList>
    </citation>
    <scope>NUCLEOTIDE SEQUENCE [LARGE SCALE GENOMIC DNA]</scope>
    <source>
        <strain evidence="3 4">JCM 12520</strain>
    </source>
</reference>
<name>A0ABV5VW66_9BACL</name>
<evidence type="ECO:0000256" key="1">
    <source>
        <dbReference type="ARBA" id="ARBA00022801"/>
    </source>
</evidence>
<evidence type="ECO:0000313" key="4">
    <source>
        <dbReference type="Proteomes" id="UP001589619"/>
    </source>
</evidence>
<evidence type="ECO:0000313" key="3">
    <source>
        <dbReference type="EMBL" id="MFB9752473.1"/>
    </source>
</evidence>
<dbReference type="PANTHER" id="PTHR33308:SF9">
    <property type="entry name" value="PEPTIDOGLYCAN HYDROLASE FLGJ"/>
    <property type="match status" value="1"/>
</dbReference>
<accession>A0ABV5VW66</accession>
<organism evidence="3 4">
    <name type="scientific">Paenibacillus hodogayensis</name>
    <dbReference type="NCBI Taxonomy" id="279208"/>
    <lineage>
        <taxon>Bacteria</taxon>
        <taxon>Bacillati</taxon>
        <taxon>Bacillota</taxon>
        <taxon>Bacilli</taxon>
        <taxon>Bacillales</taxon>
        <taxon>Paenibacillaceae</taxon>
        <taxon>Paenibacillus</taxon>
    </lineage>
</organism>
<keyword evidence="1 3" id="KW-0378">Hydrolase</keyword>
<dbReference type="PRINTS" id="PR01002">
    <property type="entry name" value="FLGFLGJ"/>
</dbReference>
<proteinExistence type="predicted"/>
<comment type="caution">
    <text evidence="3">The sequence shown here is derived from an EMBL/GenBank/DDBJ whole genome shotgun (WGS) entry which is preliminary data.</text>
</comment>
<dbReference type="Proteomes" id="UP001589619">
    <property type="component" value="Unassembled WGS sequence"/>
</dbReference>
<feature type="domain" description="Mannosyl-glycoprotein endo-beta-N-acetylglucosamidase-like" evidence="2">
    <location>
        <begin position="1"/>
        <end position="146"/>
    </location>
</feature>
<evidence type="ECO:0000259" key="2">
    <source>
        <dbReference type="SMART" id="SM00047"/>
    </source>
</evidence>
<gene>
    <name evidence="3" type="ORF">ACFFNY_12980</name>
</gene>
<dbReference type="PANTHER" id="PTHR33308">
    <property type="entry name" value="PEPTIDOGLYCAN HYDROLASE FLGJ"/>
    <property type="match status" value="1"/>
</dbReference>
<dbReference type="GO" id="GO:0016787">
    <property type="term" value="F:hydrolase activity"/>
    <property type="evidence" value="ECO:0007669"/>
    <property type="project" value="UniProtKB-KW"/>
</dbReference>
<keyword evidence="4" id="KW-1185">Reference proteome</keyword>
<protein>
    <submittedName>
        <fullName evidence="3">Glycoside hydrolase family 73 protein</fullName>
    </submittedName>
</protein>
<dbReference type="Gene3D" id="1.10.530.10">
    <property type="match status" value="1"/>
</dbReference>
<dbReference type="EMBL" id="JBHMAG010000009">
    <property type="protein sequence ID" value="MFB9752473.1"/>
    <property type="molecule type" value="Genomic_DNA"/>
</dbReference>
<sequence length="217" mass="23850">MDKATFITAIAPLAVDGQIRIGVLASITIAQAALESGWGMAAPGNNLFGIKGTGQDIVTGEYADGRFVTVKDGFRMYASWEESIIDHSRYLLANSRYRAAGFWERCAELDYRGAARALQTAGYATDPNYAGKLIALIEANYLARYDRVAAARTDEKKPAELEAWQWKMLGDSLEGLSREGFLTDSQWTRKAYSAAMTVSELEWLGAILFARDKGIDV</sequence>
<dbReference type="RefSeq" id="WP_344911639.1">
    <property type="nucleotide sequence ID" value="NZ_BAAAYO010000010.1"/>
</dbReference>
<dbReference type="SMART" id="SM00047">
    <property type="entry name" value="LYZ2"/>
    <property type="match status" value="1"/>
</dbReference>
<dbReference type="InterPro" id="IPR002901">
    <property type="entry name" value="MGlyc_endo_b_GlcNAc-like_dom"/>
</dbReference>
<dbReference type="InterPro" id="IPR051056">
    <property type="entry name" value="Glycosyl_Hydrolase_73"/>
</dbReference>